<feature type="compositionally biased region" description="Basic and acidic residues" evidence="2">
    <location>
        <begin position="225"/>
        <end position="240"/>
    </location>
</feature>
<dbReference type="AlphaFoldDB" id="A0A098DF93"/>
<feature type="compositionally biased region" description="Polar residues" evidence="2">
    <location>
        <begin position="205"/>
        <end position="215"/>
    </location>
</feature>
<feature type="compositionally biased region" description="Polar residues" evidence="2">
    <location>
        <begin position="473"/>
        <end position="495"/>
    </location>
</feature>
<feature type="compositionally biased region" description="Polar residues" evidence="2">
    <location>
        <begin position="656"/>
        <end position="668"/>
    </location>
</feature>
<feature type="compositionally biased region" description="Acidic residues" evidence="2">
    <location>
        <begin position="176"/>
        <end position="190"/>
    </location>
</feature>
<reference evidence="4" key="1">
    <citation type="journal article" date="2007" name="Science">
        <title>The Fusarium graminearum genome reveals a link between localized polymorphism and pathogen specialization.</title>
        <authorList>
            <person name="Cuomo C.A."/>
            <person name="Gueldener U."/>
            <person name="Xu J.-R."/>
            <person name="Trail F."/>
            <person name="Turgeon B.G."/>
            <person name="Di Pietro A."/>
            <person name="Walton J.D."/>
            <person name="Ma L.-J."/>
            <person name="Baker S.E."/>
            <person name="Rep M."/>
            <person name="Adam G."/>
            <person name="Antoniw J."/>
            <person name="Baldwin T."/>
            <person name="Calvo S.E."/>
            <person name="Chang Y.-L."/>
            <person name="DeCaprio D."/>
            <person name="Gale L.R."/>
            <person name="Gnerre S."/>
            <person name="Goswami R.S."/>
            <person name="Hammond-Kosack K."/>
            <person name="Harris L.J."/>
            <person name="Hilburn K."/>
            <person name="Kennell J.C."/>
            <person name="Kroken S."/>
            <person name="Magnuson J.K."/>
            <person name="Mannhaupt G."/>
            <person name="Mauceli E.W."/>
            <person name="Mewes H.-W."/>
            <person name="Mitterbauer R."/>
            <person name="Muehlbauer G."/>
            <person name="Muensterkoetter M."/>
            <person name="Nelson D."/>
            <person name="O'Donnell K."/>
            <person name="Ouellet T."/>
            <person name="Qi W."/>
            <person name="Quesneville H."/>
            <person name="Roncero M.I.G."/>
            <person name="Seong K.-Y."/>
            <person name="Tetko I.V."/>
            <person name="Urban M."/>
            <person name="Waalwijk C."/>
            <person name="Ward T.J."/>
            <person name="Yao J."/>
            <person name="Birren B.W."/>
            <person name="Kistler H.C."/>
        </authorList>
    </citation>
    <scope>NUCLEOTIDE SEQUENCE [LARGE SCALE GENOMIC DNA]</scope>
    <source>
        <strain evidence="4">PH-1 / ATCC MYA-4620 / FGSC 9075 / NRRL 31084</strain>
    </source>
</reference>
<reference evidence="4" key="2">
    <citation type="journal article" date="2010" name="Nature">
        <title>Comparative genomics reveals mobile pathogenicity chromosomes in Fusarium.</title>
        <authorList>
            <person name="Ma L.J."/>
            <person name="van der Does H.C."/>
            <person name="Borkovich K.A."/>
            <person name="Coleman J.J."/>
            <person name="Daboussi M.J."/>
            <person name="Di Pietro A."/>
            <person name="Dufresne M."/>
            <person name="Freitag M."/>
            <person name="Grabherr M."/>
            <person name="Henrissat B."/>
            <person name="Houterman P.M."/>
            <person name="Kang S."/>
            <person name="Shim W.B."/>
            <person name="Woloshuk C."/>
            <person name="Xie X."/>
            <person name="Xu J.R."/>
            <person name="Antoniw J."/>
            <person name="Baker S.E."/>
            <person name="Bluhm B.H."/>
            <person name="Breakspear A."/>
            <person name="Brown D.W."/>
            <person name="Butchko R.A."/>
            <person name="Chapman S."/>
            <person name="Coulson R."/>
            <person name="Coutinho P.M."/>
            <person name="Danchin E.G."/>
            <person name="Diener A."/>
            <person name="Gale L.R."/>
            <person name="Gardiner D.M."/>
            <person name="Goff S."/>
            <person name="Hammond-Kosack K.E."/>
            <person name="Hilburn K."/>
            <person name="Hua-Van A."/>
            <person name="Jonkers W."/>
            <person name="Kazan K."/>
            <person name="Kodira C.D."/>
            <person name="Koehrsen M."/>
            <person name="Kumar L."/>
            <person name="Lee Y.H."/>
            <person name="Li L."/>
            <person name="Manners J.M."/>
            <person name="Miranda-Saavedra D."/>
            <person name="Mukherjee M."/>
            <person name="Park G."/>
            <person name="Park J."/>
            <person name="Park S.Y."/>
            <person name="Proctor R.H."/>
            <person name="Regev A."/>
            <person name="Ruiz-Roldan M.C."/>
            <person name="Sain D."/>
            <person name="Sakthikumar S."/>
            <person name="Sykes S."/>
            <person name="Schwartz D.C."/>
            <person name="Turgeon B.G."/>
            <person name="Wapinski I."/>
            <person name="Yoder O."/>
            <person name="Young S."/>
            <person name="Zeng Q."/>
            <person name="Zhou S."/>
            <person name="Galagan J."/>
            <person name="Cuomo C.A."/>
            <person name="Kistler H.C."/>
            <person name="Rep M."/>
        </authorList>
    </citation>
    <scope>GENOME REANNOTATION</scope>
    <source>
        <strain evidence="4">PH-1 / ATCC MYA-4620 / FGSC 9075 / NRRL 31084</strain>
    </source>
</reference>
<keyword evidence="1" id="KW-0862">Zinc</keyword>
<organism evidence="4">
    <name type="scientific">Gibberella zeae (strain ATCC MYA-4620 / CBS 123657 / FGSC 9075 / NRRL 31084 / PH-1)</name>
    <name type="common">Wheat head blight fungus</name>
    <name type="synonym">Fusarium graminearum</name>
    <dbReference type="NCBI Taxonomy" id="229533"/>
    <lineage>
        <taxon>Eukaryota</taxon>
        <taxon>Fungi</taxon>
        <taxon>Dikarya</taxon>
        <taxon>Ascomycota</taxon>
        <taxon>Pezizomycotina</taxon>
        <taxon>Sordariomycetes</taxon>
        <taxon>Hypocreomycetidae</taxon>
        <taxon>Hypocreales</taxon>
        <taxon>Nectriaceae</taxon>
        <taxon>Fusarium</taxon>
    </lineage>
</organism>
<evidence type="ECO:0000256" key="2">
    <source>
        <dbReference type="SAM" id="MobiDB-lite"/>
    </source>
</evidence>
<dbReference type="EnsemblFungi" id="CEF77130">
    <property type="protein sequence ID" value="CEF77130"/>
    <property type="gene ID" value="FGRRES_08720_M"/>
</dbReference>
<dbReference type="PROSITE" id="PS50103">
    <property type="entry name" value="ZF_C3H1"/>
    <property type="match status" value="1"/>
</dbReference>
<feature type="region of interest" description="Disordered" evidence="2">
    <location>
        <begin position="121"/>
        <end position="190"/>
    </location>
</feature>
<feature type="compositionally biased region" description="Polar residues" evidence="2">
    <location>
        <begin position="781"/>
        <end position="795"/>
    </location>
</feature>
<feature type="region of interest" description="Disordered" evidence="2">
    <location>
        <begin position="530"/>
        <end position="549"/>
    </location>
</feature>
<dbReference type="InterPro" id="IPR000571">
    <property type="entry name" value="Znf_CCCH"/>
</dbReference>
<feature type="compositionally biased region" description="Polar residues" evidence="2">
    <location>
        <begin position="121"/>
        <end position="132"/>
    </location>
</feature>
<keyword evidence="1" id="KW-0863">Zinc-finger</keyword>
<keyword evidence="1" id="KW-0479">Metal-binding</keyword>
<feature type="compositionally biased region" description="Polar residues" evidence="2">
    <location>
        <begin position="611"/>
        <end position="623"/>
    </location>
</feature>
<feature type="compositionally biased region" description="Basic and acidic residues" evidence="2">
    <location>
        <begin position="391"/>
        <end position="404"/>
    </location>
</feature>
<feature type="region of interest" description="Disordered" evidence="2">
    <location>
        <begin position="706"/>
        <end position="728"/>
    </location>
</feature>
<evidence type="ECO:0000313" key="4">
    <source>
        <dbReference type="EnsemblFungi" id="CEF77130"/>
    </source>
</evidence>
<feature type="region of interest" description="Disordered" evidence="2">
    <location>
        <begin position="355"/>
        <end position="404"/>
    </location>
</feature>
<evidence type="ECO:0000256" key="1">
    <source>
        <dbReference type="PROSITE-ProRule" id="PRU00723"/>
    </source>
</evidence>
<sequence length="1160" mass="127347">MLSLSHRQITTCPNNQTPRPEPLLLLAEYATQAVKQLRPCKANLSGFTERYKMSQYVYGHGAPHTGYQTSQPHLYSSHQPYSQPNGVAESQPSYGQGAAEAYEYNQTTIPGLGMGFTHSAATWQHPTPQSFPETHADPSASVAHWQTSRASENTGPECSTSPNRQPNLEVNKTMEEGELSEGELEDIYEPAEMETNTFYRRGVQQPGSIDQNNRPQLPMGNLGINHERTWNSKQSGRERSGSYSPYLSPREIQSSGLDNDASNAQTPQTSFYDHNKSILMNNDDNSDMPCRSRTKDGVAIISESKKHAQDAILRLWPLNVRYQNYIEEGVDRAILDQLFTELGLELGSTIPRAEQPRLPTLSQVNTPQSDALSTVTSPEQATPLVVAPEPKAADSAKDKSEERKDRIARLLAAKGSKPIVADTDSNKIGASASTSKNVPTTTKHDKTKTPSEKSKLIQQRMEALMKAREANAKTPQASTPPVSSVFQPVPDTSRSNSQALVDQMNLDEHIDAAAETTDPSARPPIPGLFLSSNASSPVPNQRKRPVAADLNENSAPAIQKRPFGQTRESRPFLIDVSDDEDDAEMEIDSPELRPSAVQRPVTPGSRAVSFRDTTSLPDSTSRSAGGMIDLASMNKKIEDMKRKIAEAEARKKKSKQLGSGSPLPQSETQSKEGSVDVAIPLTPPVRGVSPAAEMIRNSPVCNAQQPSILSDAVTQPPKVRGQRLQARPSLRARVASERLPIIAAQRKEFQEQLEYFQSEVARIEKEIENKRVEEERLQRDAIQTESALSPISTSQDEPESGLRLENPPGMETPFDQSSQVSVSHDVPLPAETDEMNDYDDEVGQDAPMDGSAYIASAGSRRSSSPEQGESQTHQEPLVEYETAGARSPLPTHPPVVHDIDACVEPTTDTDEPEEDVAMDEADTSSEEESSDEDESDGYEPTDAGVSLPDSHSPLQRQLSPQQVSDDSTVLETSDTDLQGLVTATPVTKPISTGSGDTESESNRETETQKTSEAINSPGTTFVPYETPLRHFKAYRFHPQYSDSVAGGLRSLTYSNSIDVTREVCPDQLTHGVCPRGSECQFQHFEDMQLPDDQIIVQLGASGNPEVEHQDQYVAGLRELLRDFRNRKVKDFEAISQGLIEYRAKFLHDKTKILPLSGVTL</sequence>
<accession>A0A098DF93</accession>
<feature type="compositionally biased region" description="Polar residues" evidence="2">
    <location>
        <begin position="241"/>
        <end position="269"/>
    </location>
</feature>
<feature type="compositionally biased region" description="Polar residues" evidence="2">
    <location>
        <begin position="952"/>
        <end position="976"/>
    </location>
</feature>
<protein>
    <recommendedName>
        <fullName evidence="3">C3H1-type domain-containing protein</fullName>
    </recommendedName>
</protein>
<feature type="zinc finger region" description="C3H1-type" evidence="1">
    <location>
        <begin position="1058"/>
        <end position="1086"/>
    </location>
</feature>
<feature type="region of interest" description="Disordered" evidence="2">
    <location>
        <begin position="642"/>
        <end position="682"/>
    </location>
</feature>
<feature type="compositionally biased region" description="Polar residues" evidence="2">
    <location>
        <begin position="859"/>
        <end position="874"/>
    </location>
</feature>
<feature type="region of interest" description="Disordered" evidence="2">
    <location>
        <begin position="74"/>
        <end position="93"/>
    </location>
</feature>
<reference evidence="4" key="3">
    <citation type="submission" date="2017-01" db="UniProtKB">
        <authorList>
            <consortium name="EnsemblFungi"/>
        </authorList>
    </citation>
    <scope>IDENTIFICATION</scope>
    <source>
        <strain evidence="4">PH-1 / ATCC MYA-4620 / FGSC 9075 / NRRL 31084</strain>
    </source>
</reference>
<proteinExistence type="predicted"/>
<feature type="compositionally biased region" description="Polar residues" evidence="2">
    <location>
        <begin position="426"/>
        <end position="439"/>
    </location>
</feature>
<evidence type="ECO:0000259" key="3">
    <source>
        <dbReference type="PROSITE" id="PS50103"/>
    </source>
</evidence>
<feature type="compositionally biased region" description="Basic and acidic residues" evidence="2">
    <location>
        <begin position="442"/>
        <end position="455"/>
    </location>
</feature>
<feature type="region of interest" description="Disordered" evidence="2">
    <location>
        <begin position="420"/>
        <end position="455"/>
    </location>
</feature>
<feature type="compositionally biased region" description="Polar residues" evidence="2">
    <location>
        <begin position="530"/>
        <end position="539"/>
    </location>
</feature>
<feature type="domain" description="C3H1-type" evidence="3">
    <location>
        <begin position="1058"/>
        <end position="1086"/>
    </location>
</feature>
<feature type="compositionally biased region" description="Acidic residues" evidence="2">
    <location>
        <begin position="907"/>
        <end position="939"/>
    </location>
</feature>
<dbReference type="GO" id="GO:0008270">
    <property type="term" value="F:zinc ion binding"/>
    <property type="evidence" value="ECO:0007669"/>
    <property type="project" value="UniProtKB-KW"/>
</dbReference>
<name>A0A098DF93_GIBZE</name>
<feature type="compositionally biased region" description="Acidic residues" evidence="2">
    <location>
        <begin position="831"/>
        <end position="843"/>
    </location>
</feature>
<feature type="compositionally biased region" description="Polar residues" evidence="2">
    <location>
        <begin position="144"/>
        <end position="170"/>
    </location>
</feature>
<feature type="region of interest" description="Disordered" evidence="2">
    <location>
        <begin position="579"/>
        <end position="626"/>
    </location>
</feature>
<feature type="region of interest" description="Disordered" evidence="2">
    <location>
        <begin position="472"/>
        <end position="495"/>
    </location>
</feature>
<feature type="compositionally biased region" description="Acidic residues" evidence="2">
    <location>
        <begin position="579"/>
        <end position="589"/>
    </location>
</feature>
<dbReference type="Pfam" id="PF00642">
    <property type="entry name" value="zf-CCCH"/>
    <property type="match status" value="1"/>
</dbReference>
<feature type="region of interest" description="Disordered" evidence="2">
    <location>
        <begin position="202"/>
        <end position="269"/>
    </location>
</feature>
<dbReference type="EMBL" id="HG970333">
    <property type="status" value="NOT_ANNOTATED_CDS"/>
    <property type="molecule type" value="Genomic_DNA"/>
</dbReference>
<gene>
    <name evidence="4" type="primary">FG08720.1</name>
</gene>
<feature type="compositionally biased region" description="Basic and acidic residues" evidence="2">
    <location>
        <begin position="767"/>
        <end position="779"/>
    </location>
</feature>
<accession>A0A0E0S0V5</accession>
<feature type="region of interest" description="Disordered" evidence="2">
    <location>
        <begin position="767"/>
        <end position="1021"/>
    </location>
</feature>
<feature type="compositionally biased region" description="Polar residues" evidence="2">
    <location>
        <begin position="1010"/>
        <end position="1019"/>
    </location>
</feature>
<feature type="compositionally biased region" description="Basic and acidic residues" evidence="2">
    <location>
        <begin position="1000"/>
        <end position="1009"/>
    </location>
</feature>
<feature type="compositionally biased region" description="Polar residues" evidence="2">
    <location>
        <begin position="360"/>
        <end position="380"/>
    </location>
</feature>